<dbReference type="Proteomes" id="UP000016935">
    <property type="component" value="Unassembled WGS sequence"/>
</dbReference>
<dbReference type="GeneID" id="19399182"/>
<dbReference type="AlphaFoldDB" id="R0K474"/>
<reference evidence="2 3" key="2">
    <citation type="journal article" date="2013" name="PLoS Genet.">
        <title>Comparative genome structure, secondary metabolite, and effector coding capacity across Cochliobolus pathogens.</title>
        <authorList>
            <person name="Condon B.J."/>
            <person name="Leng Y."/>
            <person name="Wu D."/>
            <person name="Bushley K.E."/>
            <person name="Ohm R.A."/>
            <person name="Otillar R."/>
            <person name="Martin J."/>
            <person name="Schackwitz W."/>
            <person name="Grimwood J."/>
            <person name="MohdZainudin N."/>
            <person name="Xue C."/>
            <person name="Wang R."/>
            <person name="Manning V.A."/>
            <person name="Dhillon B."/>
            <person name="Tu Z.J."/>
            <person name="Steffenson B.J."/>
            <person name="Salamov A."/>
            <person name="Sun H."/>
            <person name="Lowry S."/>
            <person name="LaButti K."/>
            <person name="Han J."/>
            <person name="Copeland A."/>
            <person name="Lindquist E."/>
            <person name="Barry K."/>
            <person name="Schmutz J."/>
            <person name="Baker S.E."/>
            <person name="Ciuffetti L.M."/>
            <person name="Grigoriev I.V."/>
            <person name="Zhong S."/>
            <person name="Turgeon B.G."/>
        </authorList>
    </citation>
    <scope>NUCLEOTIDE SEQUENCE [LARGE SCALE GENOMIC DNA]</scope>
    <source>
        <strain evidence="3">28A</strain>
    </source>
</reference>
<proteinExistence type="predicted"/>
<dbReference type="HOGENOM" id="CLU_2172650_0_0_1"/>
<keyword evidence="1" id="KW-0732">Signal</keyword>
<evidence type="ECO:0000313" key="3">
    <source>
        <dbReference type="Proteomes" id="UP000016935"/>
    </source>
</evidence>
<feature type="chain" id="PRO_5004353916" description="Secreted protein" evidence="1">
    <location>
        <begin position="32"/>
        <end position="110"/>
    </location>
</feature>
<sequence length="110" mass="11948">MPRVLGCYLPECLGLLLSALVSHLLHVSSMASNVSLPPPPGLNPVPATKPPPAWPEQLPCWLQRKLPDQNEQYPPKRPSICLPTVSSLIGQVRLGPASTWESSLAPWLRG</sequence>
<organism evidence="2 3">
    <name type="scientific">Exserohilum turcicum (strain 28A)</name>
    <name type="common">Northern leaf blight fungus</name>
    <name type="synonym">Setosphaeria turcica</name>
    <dbReference type="NCBI Taxonomy" id="671987"/>
    <lineage>
        <taxon>Eukaryota</taxon>
        <taxon>Fungi</taxon>
        <taxon>Dikarya</taxon>
        <taxon>Ascomycota</taxon>
        <taxon>Pezizomycotina</taxon>
        <taxon>Dothideomycetes</taxon>
        <taxon>Pleosporomycetidae</taxon>
        <taxon>Pleosporales</taxon>
        <taxon>Pleosporineae</taxon>
        <taxon>Pleosporaceae</taxon>
        <taxon>Exserohilum</taxon>
    </lineage>
</organism>
<evidence type="ECO:0000256" key="1">
    <source>
        <dbReference type="SAM" id="SignalP"/>
    </source>
</evidence>
<feature type="signal peptide" evidence="1">
    <location>
        <begin position="1"/>
        <end position="31"/>
    </location>
</feature>
<dbReference type="EMBL" id="KB908833">
    <property type="protein sequence ID" value="EOA83122.1"/>
    <property type="molecule type" value="Genomic_DNA"/>
</dbReference>
<protein>
    <recommendedName>
        <fullName evidence="4">Secreted protein</fullName>
    </recommendedName>
</protein>
<name>R0K474_EXST2</name>
<accession>R0K474</accession>
<reference evidence="2 3" key="1">
    <citation type="journal article" date="2012" name="PLoS Pathog.">
        <title>Diverse lifestyles and strategies of plant pathogenesis encoded in the genomes of eighteen Dothideomycetes fungi.</title>
        <authorList>
            <person name="Ohm R.A."/>
            <person name="Feau N."/>
            <person name="Henrissat B."/>
            <person name="Schoch C.L."/>
            <person name="Horwitz B.A."/>
            <person name="Barry K.W."/>
            <person name="Condon B.J."/>
            <person name="Copeland A.C."/>
            <person name="Dhillon B."/>
            <person name="Glaser F."/>
            <person name="Hesse C.N."/>
            <person name="Kosti I."/>
            <person name="LaButti K."/>
            <person name="Lindquist E.A."/>
            <person name="Lucas S."/>
            <person name="Salamov A.A."/>
            <person name="Bradshaw R.E."/>
            <person name="Ciuffetti L."/>
            <person name="Hamelin R.C."/>
            <person name="Kema G.H.J."/>
            <person name="Lawrence C."/>
            <person name="Scott J.A."/>
            <person name="Spatafora J.W."/>
            <person name="Turgeon B.G."/>
            <person name="de Wit P.J.G.M."/>
            <person name="Zhong S."/>
            <person name="Goodwin S.B."/>
            <person name="Grigoriev I.V."/>
        </authorList>
    </citation>
    <scope>NUCLEOTIDE SEQUENCE [LARGE SCALE GENOMIC DNA]</scope>
    <source>
        <strain evidence="3">28A</strain>
    </source>
</reference>
<gene>
    <name evidence="2" type="ORF">SETTUDRAFT_164586</name>
</gene>
<evidence type="ECO:0008006" key="4">
    <source>
        <dbReference type="Google" id="ProtNLM"/>
    </source>
</evidence>
<evidence type="ECO:0000313" key="2">
    <source>
        <dbReference type="EMBL" id="EOA83122.1"/>
    </source>
</evidence>
<keyword evidence="3" id="KW-1185">Reference proteome</keyword>
<dbReference type="RefSeq" id="XP_008028937.1">
    <property type="nucleotide sequence ID" value="XM_008030746.1"/>
</dbReference>